<dbReference type="Proteomes" id="UP001152519">
    <property type="component" value="Unassembled WGS sequence"/>
</dbReference>
<name>A0A9W4GU09_9ACTN</name>
<evidence type="ECO:0000313" key="3">
    <source>
        <dbReference type="Proteomes" id="UP001152519"/>
    </source>
</evidence>
<gene>
    <name evidence="2" type="ORF">SCOCK_40260</name>
</gene>
<keyword evidence="3" id="KW-1185">Reference proteome</keyword>
<sequence>MGTHGGRGRLGLGRPRHPRHDDRVRYPADRRQSGRRADRACARRRRAAVDAVPVRARVALERPRHAARPADLRRRGRGRTGDRGRNAAARGRRHGGRTRTGQRSRRRRLRLDRPGHSDPRGEDRRRNRRRGRDARHGGHRRRRLSERAGLDSSMDAWWNTAVDGTGPPRRSAHPDSGRNHARPGERRGLPRGGHRQRRAGLGHRHDGPGPDVVPLGSERACHHRPRREGRGAARRNAVLRGDRRPPPGPRRNNPAGLSQLLTPGRKAGKGDRPCHSNAATPRRSARPARMWRSRPHPPTSSPQRP</sequence>
<protein>
    <submittedName>
        <fullName evidence="2">Uncharacterized protein</fullName>
    </submittedName>
</protein>
<feature type="compositionally biased region" description="Basic residues" evidence="1">
    <location>
        <begin position="126"/>
        <end position="144"/>
    </location>
</feature>
<feature type="compositionally biased region" description="Basic and acidic residues" evidence="1">
    <location>
        <begin position="111"/>
        <end position="125"/>
    </location>
</feature>
<comment type="caution">
    <text evidence="2">The sequence shown here is derived from an EMBL/GenBank/DDBJ whole genome shotgun (WGS) entry which is preliminary data.</text>
</comment>
<feature type="compositionally biased region" description="Basic residues" evidence="1">
    <location>
        <begin position="90"/>
        <end position="110"/>
    </location>
</feature>
<feature type="compositionally biased region" description="Basic residues" evidence="1">
    <location>
        <begin position="283"/>
        <end position="295"/>
    </location>
</feature>
<reference evidence="2" key="1">
    <citation type="submission" date="2021-05" db="EMBL/GenBank/DDBJ databases">
        <authorList>
            <person name="Arsene-Ploetze F."/>
        </authorList>
    </citation>
    <scope>NUCLEOTIDE SEQUENCE</scope>
    <source>
        <strain evidence="2">DSM 42138</strain>
    </source>
</reference>
<feature type="compositionally biased region" description="Gly residues" evidence="1">
    <location>
        <begin position="1"/>
        <end position="11"/>
    </location>
</feature>
<feature type="compositionally biased region" description="Basic and acidic residues" evidence="1">
    <location>
        <begin position="58"/>
        <end position="85"/>
    </location>
</feature>
<accession>A0A9W4GU09</accession>
<dbReference type="EMBL" id="CAJSLV010000070">
    <property type="protein sequence ID" value="CAG6396340.1"/>
    <property type="molecule type" value="Genomic_DNA"/>
</dbReference>
<evidence type="ECO:0000256" key="1">
    <source>
        <dbReference type="SAM" id="MobiDB-lite"/>
    </source>
</evidence>
<feature type="compositionally biased region" description="Basic and acidic residues" evidence="1">
    <location>
        <begin position="172"/>
        <end position="188"/>
    </location>
</feature>
<proteinExistence type="predicted"/>
<feature type="compositionally biased region" description="Basic residues" evidence="1">
    <location>
        <begin position="192"/>
        <end position="202"/>
    </location>
</feature>
<evidence type="ECO:0000313" key="2">
    <source>
        <dbReference type="EMBL" id="CAG6396340.1"/>
    </source>
</evidence>
<feature type="compositionally biased region" description="Basic and acidic residues" evidence="1">
    <location>
        <begin position="19"/>
        <end position="41"/>
    </location>
</feature>
<organism evidence="2 3">
    <name type="scientific">Actinacidiphila cocklensis</name>
    <dbReference type="NCBI Taxonomy" id="887465"/>
    <lineage>
        <taxon>Bacteria</taxon>
        <taxon>Bacillati</taxon>
        <taxon>Actinomycetota</taxon>
        <taxon>Actinomycetes</taxon>
        <taxon>Kitasatosporales</taxon>
        <taxon>Streptomycetaceae</taxon>
        <taxon>Actinacidiphila</taxon>
    </lineage>
</organism>
<feature type="compositionally biased region" description="Pro residues" evidence="1">
    <location>
        <begin position="296"/>
        <end position="305"/>
    </location>
</feature>
<feature type="region of interest" description="Disordered" evidence="1">
    <location>
        <begin position="1"/>
        <end position="305"/>
    </location>
</feature>
<dbReference type="AlphaFoldDB" id="A0A9W4GU09"/>